<evidence type="ECO:0000313" key="8">
    <source>
        <dbReference type="EMBL" id="TLP75343.1"/>
    </source>
</evidence>
<evidence type="ECO:0000259" key="6">
    <source>
        <dbReference type="Pfam" id="PF13847"/>
    </source>
</evidence>
<dbReference type="InterPro" id="IPR004556">
    <property type="entry name" value="HemK-like"/>
</dbReference>
<organism evidence="8 9">
    <name type="scientific">Nesterenkonia sphaerica</name>
    <dbReference type="NCBI Taxonomy" id="1804988"/>
    <lineage>
        <taxon>Bacteria</taxon>
        <taxon>Bacillati</taxon>
        <taxon>Actinomycetota</taxon>
        <taxon>Actinomycetes</taxon>
        <taxon>Micrococcales</taxon>
        <taxon>Micrococcaceae</taxon>
        <taxon>Nesterenkonia</taxon>
    </lineage>
</organism>
<dbReference type="Gene3D" id="3.40.50.150">
    <property type="entry name" value="Vaccinia Virus protein VP39"/>
    <property type="match status" value="1"/>
</dbReference>
<dbReference type="EMBL" id="VAWA01000009">
    <property type="protein sequence ID" value="TLP75343.1"/>
    <property type="molecule type" value="Genomic_DNA"/>
</dbReference>
<reference evidence="8 9" key="1">
    <citation type="submission" date="2019-05" db="EMBL/GenBank/DDBJ databases">
        <title>Nesterenkonia sp. GY239, isolated from the Southern Atlantic Ocean.</title>
        <authorList>
            <person name="Zhang G."/>
        </authorList>
    </citation>
    <scope>NUCLEOTIDE SEQUENCE [LARGE SCALE GENOMIC DNA]</scope>
    <source>
        <strain evidence="8 9">GY239</strain>
    </source>
</reference>
<keyword evidence="2 4" id="KW-0808">Transferase</keyword>
<dbReference type="Pfam" id="PF17827">
    <property type="entry name" value="PrmC_N"/>
    <property type="match status" value="1"/>
</dbReference>
<dbReference type="GO" id="GO:0102559">
    <property type="term" value="F:peptide chain release factor N(5)-glutamine methyltransferase activity"/>
    <property type="evidence" value="ECO:0007669"/>
    <property type="project" value="UniProtKB-EC"/>
</dbReference>
<evidence type="ECO:0000256" key="2">
    <source>
        <dbReference type="ARBA" id="ARBA00022679"/>
    </source>
</evidence>
<feature type="binding site" evidence="4">
    <location>
        <position position="206"/>
    </location>
    <ligand>
        <name>S-adenosyl-L-methionine</name>
        <dbReference type="ChEBI" id="CHEBI:59789"/>
    </ligand>
</feature>
<evidence type="ECO:0000256" key="4">
    <source>
        <dbReference type="HAMAP-Rule" id="MF_02126"/>
    </source>
</evidence>
<dbReference type="InterPro" id="IPR019874">
    <property type="entry name" value="RF_methyltr_PrmC"/>
</dbReference>
<feature type="domain" description="Release factor glutamine methyltransferase N-terminal" evidence="7">
    <location>
        <begin position="7"/>
        <end position="79"/>
    </location>
</feature>
<comment type="caution">
    <text evidence="8">The sequence shown here is derived from an EMBL/GenBank/DDBJ whole genome shotgun (WGS) entry which is preliminary data.</text>
</comment>
<name>A0A5R9A9N3_9MICC</name>
<dbReference type="InterPro" id="IPR050320">
    <property type="entry name" value="N5-glutamine_MTase"/>
</dbReference>
<protein>
    <recommendedName>
        <fullName evidence="4">Release factor glutamine methyltransferase</fullName>
        <shortName evidence="4">RF MTase</shortName>
        <ecNumber evidence="4">2.1.1.297</ecNumber>
    </recommendedName>
    <alternativeName>
        <fullName evidence="4">N5-glutamine methyltransferase PrmC</fullName>
    </alternativeName>
    <alternativeName>
        <fullName evidence="4">Protein-(glutamine-N5) MTase PrmC</fullName>
    </alternativeName>
    <alternativeName>
        <fullName evidence="4">Protein-glutamine N-methyltransferase PrmC</fullName>
    </alternativeName>
</protein>
<dbReference type="GO" id="GO:0003676">
    <property type="term" value="F:nucleic acid binding"/>
    <property type="evidence" value="ECO:0007669"/>
    <property type="project" value="InterPro"/>
</dbReference>
<dbReference type="Gene3D" id="1.10.8.10">
    <property type="entry name" value="DNA helicase RuvA subunit, C-terminal domain"/>
    <property type="match status" value="1"/>
</dbReference>
<comment type="function">
    <text evidence="4">Methylates the class 1 translation termination release factors RF1/PrfA and RF2/PrfB on the glutamine residue of the universally conserved GGQ motif.</text>
</comment>
<proteinExistence type="inferred from homology"/>
<dbReference type="NCBIfam" id="TIGR03534">
    <property type="entry name" value="RF_mod_PrmC"/>
    <property type="match status" value="1"/>
</dbReference>
<evidence type="ECO:0000256" key="3">
    <source>
        <dbReference type="ARBA" id="ARBA00022691"/>
    </source>
</evidence>
<dbReference type="Pfam" id="PF13847">
    <property type="entry name" value="Methyltransf_31"/>
    <property type="match status" value="1"/>
</dbReference>
<dbReference type="EC" id="2.1.1.297" evidence="4"/>
<feature type="region of interest" description="Disordered" evidence="5">
    <location>
        <begin position="285"/>
        <end position="308"/>
    </location>
</feature>
<dbReference type="GO" id="GO:0032259">
    <property type="term" value="P:methylation"/>
    <property type="evidence" value="ECO:0007669"/>
    <property type="project" value="UniProtKB-KW"/>
</dbReference>
<dbReference type="InterPro" id="IPR002052">
    <property type="entry name" value="DNA_methylase_N6_adenine_CS"/>
</dbReference>
<dbReference type="HAMAP" id="MF_02126">
    <property type="entry name" value="RF_methyltr_PrmC"/>
    <property type="match status" value="1"/>
</dbReference>
<keyword evidence="3 4" id="KW-0949">S-adenosyl-L-methionine</keyword>
<dbReference type="InterPro" id="IPR040758">
    <property type="entry name" value="PrmC_N"/>
</dbReference>
<feature type="binding site" evidence="4">
    <location>
        <begin position="129"/>
        <end position="133"/>
    </location>
    <ligand>
        <name>S-adenosyl-L-methionine</name>
        <dbReference type="ChEBI" id="CHEBI:59789"/>
    </ligand>
</feature>
<dbReference type="CDD" id="cd02440">
    <property type="entry name" value="AdoMet_MTases"/>
    <property type="match status" value="1"/>
</dbReference>
<dbReference type="InterPro" id="IPR025714">
    <property type="entry name" value="Methyltranfer_dom"/>
</dbReference>
<evidence type="ECO:0000259" key="7">
    <source>
        <dbReference type="Pfam" id="PF17827"/>
    </source>
</evidence>
<comment type="similarity">
    <text evidence="4">Belongs to the protein N5-glutamine methyltransferase family. PrmC subfamily.</text>
</comment>
<comment type="catalytic activity">
    <reaction evidence="4">
        <text>L-glutaminyl-[peptide chain release factor] + S-adenosyl-L-methionine = N(5)-methyl-L-glutaminyl-[peptide chain release factor] + S-adenosyl-L-homocysteine + H(+)</text>
        <dbReference type="Rhea" id="RHEA:42896"/>
        <dbReference type="Rhea" id="RHEA-COMP:10271"/>
        <dbReference type="Rhea" id="RHEA-COMP:10272"/>
        <dbReference type="ChEBI" id="CHEBI:15378"/>
        <dbReference type="ChEBI" id="CHEBI:30011"/>
        <dbReference type="ChEBI" id="CHEBI:57856"/>
        <dbReference type="ChEBI" id="CHEBI:59789"/>
        <dbReference type="ChEBI" id="CHEBI:61891"/>
        <dbReference type="EC" id="2.1.1.297"/>
    </reaction>
</comment>
<dbReference type="PANTHER" id="PTHR18895:SF74">
    <property type="entry name" value="MTRF1L RELEASE FACTOR GLUTAMINE METHYLTRANSFERASE"/>
    <property type="match status" value="1"/>
</dbReference>
<dbReference type="Proteomes" id="UP000306544">
    <property type="component" value="Unassembled WGS sequence"/>
</dbReference>
<keyword evidence="1 4" id="KW-0489">Methyltransferase</keyword>
<feature type="domain" description="Methyltransferase" evidence="6">
    <location>
        <begin position="124"/>
        <end position="283"/>
    </location>
</feature>
<dbReference type="PANTHER" id="PTHR18895">
    <property type="entry name" value="HEMK METHYLTRANSFERASE"/>
    <property type="match status" value="1"/>
</dbReference>
<gene>
    <name evidence="4 8" type="primary">prmC</name>
    <name evidence="8" type="ORF">FEF27_08495</name>
</gene>
<keyword evidence="9" id="KW-1185">Reference proteome</keyword>
<accession>A0A5R9A9N3</accession>
<comment type="caution">
    <text evidence="4">Lacks conserved residue(s) required for the propagation of feature annotation.</text>
</comment>
<dbReference type="RefSeq" id="WP_138170426.1">
    <property type="nucleotide sequence ID" value="NZ_VAWA01000009.1"/>
</dbReference>
<feature type="binding site" evidence="4">
    <location>
        <position position="152"/>
    </location>
    <ligand>
        <name>S-adenosyl-L-methionine</name>
        <dbReference type="ChEBI" id="CHEBI:59789"/>
    </ligand>
</feature>
<sequence length="308" mass="32934">MDLQLTIRRGAERLAAAGIASCHTDAELLAAHAWGLSRAQLQLQALSGTGAHPADPQQTRFWELIEERARRVPLQHITGFAPFRWLELRVGPGVFVPRPETETVVELALQHLRTLHSEGVRAPRVVDLGTGSGAIAASIALEFPNAEVHAVELSAEAAAWAQLNFQRLPATASKVTLHQCDLRDFPQQWSQDPAGGGSSFDVVVSNPPYIPPHMVPVEQEVRDHDPEIALYGGGPEGLELPAAVVSAAVTVLAPGGRLILEHAEVQAEAVAGLCRAEPALTSVQSHQDLTGRQRATSARVRSTSEPAA</sequence>
<evidence type="ECO:0000313" key="9">
    <source>
        <dbReference type="Proteomes" id="UP000306544"/>
    </source>
</evidence>
<feature type="binding site" evidence="4">
    <location>
        <begin position="206"/>
        <end position="209"/>
    </location>
    <ligand>
        <name>substrate</name>
    </ligand>
</feature>
<dbReference type="AlphaFoldDB" id="A0A5R9A9N3"/>
<dbReference type="InterPro" id="IPR029063">
    <property type="entry name" value="SAM-dependent_MTases_sf"/>
</dbReference>
<evidence type="ECO:0000256" key="1">
    <source>
        <dbReference type="ARBA" id="ARBA00022603"/>
    </source>
</evidence>
<evidence type="ECO:0000256" key="5">
    <source>
        <dbReference type="SAM" id="MobiDB-lite"/>
    </source>
</evidence>
<dbReference type="SUPFAM" id="SSF53335">
    <property type="entry name" value="S-adenosyl-L-methionine-dependent methyltransferases"/>
    <property type="match status" value="1"/>
</dbReference>
<dbReference type="PROSITE" id="PS00092">
    <property type="entry name" value="N6_MTASE"/>
    <property type="match status" value="1"/>
</dbReference>
<dbReference type="OrthoDB" id="9800643at2"/>
<dbReference type="NCBIfam" id="TIGR00536">
    <property type="entry name" value="hemK_fam"/>
    <property type="match status" value="1"/>
</dbReference>